<evidence type="ECO:0000256" key="3">
    <source>
        <dbReference type="ARBA" id="ARBA00010617"/>
    </source>
</evidence>
<comment type="pathway">
    <text evidence="2">Secondary metabolite biosynthesis.</text>
</comment>
<evidence type="ECO:0000256" key="6">
    <source>
        <dbReference type="ARBA" id="ARBA00023002"/>
    </source>
</evidence>
<reference evidence="10 11" key="1">
    <citation type="submission" date="2024-02" db="EMBL/GenBank/DDBJ databases">
        <title>A draft genome for the cacao thread blight pathogen Marasmius crinis-equi.</title>
        <authorList>
            <person name="Cohen S.P."/>
            <person name="Baruah I.K."/>
            <person name="Amoako-Attah I."/>
            <person name="Bukari Y."/>
            <person name="Meinhardt L.W."/>
            <person name="Bailey B.A."/>
        </authorList>
    </citation>
    <scope>NUCLEOTIDE SEQUENCE [LARGE SCALE GENOMIC DNA]</scope>
    <source>
        <strain evidence="10 11">GH-76</strain>
    </source>
</reference>
<dbReference type="Proteomes" id="UP001465976">
    <property type="component" value="Unassembled WGS sequence"/>
</dbReference>
<evidence type="ECO:0000313" key="11">
    <source>
        <dbReference type="Proteomes" id="UP001465976"/>
    </source>
</evidence>
<proteinExistence type="inferred from homology"/>
<dbReference type="InterPro" id="IPR002401">
    <property type="entry name" value="Cyt_P450_E_grp-I"/>
</dbReference>
<accession>A0ABR3FN01</accession>
<evidence type="ECO:0000256" key="7">
    <source>
        <dbReference type="ARBA" id="ARBA00023004"/>
    </source>
</evidence>
<dbReference type="PANTHER" id="PTHR46300">
    <property type="entry name" value="P450, PUTATIVE (EUROFUNG)-RELATED-RELATED"/>
    <property type="match status" value="1"/>
</dbReference>
<comment type="cofactor">
    <cofactor evidence="1">
        <name>heme</name>
        <dbReference type="ChEBI" id="CHEBI:30413"/>
    </cofactor>
</comment>
<keyword evidence="11" id="KW-1185">Reference proteome</keyword>
<evidence type="ECO:0000313" key="10">
    <source>
        <dbReference type="EMBL" id="KAL0576540.1"/>
    </source>
</evidence>
<keyword evidence="8 9" id="KW-0503">Monooxygenase</keyword>
<comment type="caution">
    <text evidence="10">The sequence shown here is derived from an EMBL/GenBank/DDBJ whole genome shotgun (WGS) entry which is preliminary data.</text>
</comment>
<evidence type="ECO:0000256" key="4">
    <source>
        <dbReference type="ARBA" id="ARBA00022617"/>
    </source>
</evidence>
<evidence type="ECO:0000256" key="9">
    <source>
        <dbReference type="RuleBase" id="RU000461"/>
    </source>
</evidence>
<dbReference type="InterPro" id="IPR050364">
    <property type="entry name" value="Cytochrome_P450_fung"/>
</dbReference>
<protein>
    <recommendedName>
        <fullName evidence="12">Cytochrome P450</fullName>
    </recommendedName>
</protein>
<dbReference type="InterPro" id="IPR017972">
    <property type="entry name" value="Cyt_P450_CS"/>
</dbReference>
<evidence type="ECO:0000256" key="8">
    <source>
        <dbReference type="ARBA" id="ARBA00023033"/>
    </source>
</evidence>
<dbReference type="PRINTS" id="PR00385">
    <property type="entry name" value="P450"/>
</dbReference>
<keyword evidence="4 9" id="KW-0349">Heme</keyword>
<dbReference type="CDD" id="cd11065">
    <property type="entry name" value="CYP64-like"/>
    <property type="match status" value="1"/>
</dbReference>
<gene>
    <name evidence="10" type="ORF">V5O48_005432</name>
</gene>
<dbReference type="Pfam" id="PF00067">
    <property type="entry name" value="p450"/>
    <property type="match status" value="1"/>
</dbReference>
<dbReference type="PRINTS" id="PR00463">
    <property type="entry name" value="EP450I"/>
</dbReference>
<dbReference type="InterPro" id="IPR001128">
    <property type="entry name" value="Cyt_P450"/>
</dbReference>
<comment type="similarity">
    <text evidence="3 9">Belongs to the cytochrome P450 family.</text>
</comment>
<evidence type="ECO:0008006" key="12">
    <source>
        <dbReference type="Google" id="ProtNLM"/>
    </source>
</evidence>
<dbReference type="PANTHER" id="PTHR46300:SF7">
    <property type="entry name" value="P450, PUTATIVE (EUROFUNG)-RELATED"/>
    <property type="match status" value="1"/>
</dbReference>
<evidence type="ECO:0000256" key="2">
    <source>
        <dbReference type="ARBA" id="ARBA00005179"/>
    </source>
</evidence>
<organism evidence="10 11">
    <name type="scientific">Marasmius crinis-equi</name>
    <dbReference type="NCBI Taxonomy" id="585013"/>
    <lineage>
        <taxon>Eukaryota</taxon>
        <taxon>Fungi</taxon>
        <taxon>Dikarya</taxon>
        <taxon>Basidiomycota</taxon>
        <taxon>Agaricomycotina</taxon>
        <taxon>Agaricomycetes</taxon>
        <taxon>Agaricomycetidae</taxon>
        <taxon>Agaricales</taxon>
        <taxon>Marasmiineae</taxon>
        <taxon>Marasmiaceae</taxon>
        <taxon>Marasmius</taxon>
    </lineage>
</organism>
<evidence type="ECO:0000256" key="1">
    <source>
        <dbReference type="ARBA" id="ARBA00001971"/>
    </source>
</evidence>
<dbReference type="SUPFAM" id="SSF48264">
    <property type="entry name" value="Cytochrome P450"/>
    <property type="match status" value="1"/>
</dbReference>
<keyword evidence="5 9" id="KW-0479">Metal-binding</keyword>
<dbReference type="EMBL" id="JBAHYK010000216">
    <property type="protein sequence ID" value="KAL0576540.1"/>
    <property type="molecule type" value="Genomic_DNA"/>
</dbReference>
<dbReference type="PROSITE" id="PS00086">
    <property type="entry name" value="CYTOCHROME_P450"/>
    <property type="match status" value="1"/>
</dbReference>
<keyword evidence="6 9" id="KW-0560">Oxidoreductase</keyword>
<keyword evidence="7 9" id="KW-0408">Iron</keyword>
<sequence>MAVRNPGVRHRNRAAGYDDIIPVDPSHQALLLRRQKTLGLPLPPGPKGTFLTGVKDQIPSSPWKKYAQWARDFQSNVLHFRIYNKDYVVLNDRSAIRELLDNRAAIYSDRPKAWMFFELCAREKAVFNISATNPRHAQYRRLLKTRLGGRLIPEMYQVLEEESVRMVEAIASSSSDYEKHIRRNSVAIIMKVAYGYEIASERDHFIDVAEETSKISGWAMAPGRWLVDYYPVLRFLPSWAPFAGFRRQAEKWKRRLESLSDEPHQWVKTQMRSGDYMESFTSKLLQPEGGRPVSESEDDLIKWCAGALYVGASDTTIAAMLSFVHLMALNPDAQAKAQAEIDRVVGLNGTRLPEVSELRSFPYLRAVLKEVLRYAPVANIALPHRVIREDQYQGFRIPKDATVIANVWAIMHDPKLYPNPFQFDPDRFIGPETQKSSRWEQLDSINPDPILFSFGFGRRTCPGIQFAETSLLLCMARVLASLDIQLPPSPAPKPLVEFTPGITSYIKPFDIRIRRRFSG</sequence>
<dbReference type="Gene3D" id="1.10.630.10">
    <property type="entry name" value="Cytochrome P450"/>
    <property type="match status" value="1"/>
</dbReference>
<name>A0ABR3FN01_9AGAR</name>
<dbReference type="InterPro" id="IPR036396">
    <property type="entry name" value="Cyt_P450_sf"/>
</dbReference>
<evidence type="ECO:0000256" key="5">
    <source>
        <dbReference type="ARBA" id="ARBA00022723"/>
    </source>
</evidence>